<feature type="signal peptide" evidence="1">
    <location>
        <begin position="1"/>
        <end position="24"/>
    </location>
</feature>
<dbReference type="AlphaFoldDB" id="A0A2S8GFP5"/>
<comment type="caution">
    <text evidence="2">The sequence shown here is derived from an EMBL/GenBank/DDBJ whole genome shotgun (WGS) entry which is preliminary data.</text>
</comment>
<evidence type="ECO:0000256" key="1">
    <source>
        <dbReference type="SAM" id="SignalP"/>
    </source>
</evidence>
<accession>A0A2S8GFP5</accession>
<evidence type="ECO:0000313" key="3">
    <source>
        <dbReference type="Proteomes" id="UP000237819"/>
    </source>
</evidence>
<dbReference type="OrthoDB" id="283107at2"/>
<dbReference type="EMBL" id="PUHZ01000024">
    <property type="protein sequence ID" value="PQO43282.1"/>
    <property type="molecule type" value="Genomic_DNA"/>
</dbReference>
<dbReference type="Proteomes" id="UP000237819">
    <property type="component" value="Unassembled WGS sequence"/>
</dbReference>
<reference evidence="2 3" key="1">
    <citation type="submission" date="2018-02" db="EMBL/GenBank/DDBJ databases">
        <title>Comparative genomes isolates from brazilian mangrove.</title>
        <authorList>
            <person name="Araujo J.E."/>
            <person name="Taketani R.G."/>
            <person name="Silva M.C.P."/>
            <person name="Loureco M.V."/>
            <person name="Andreote F.D."/>
        </authorList>
    </citation>
    <scope>NUCLEOTIDE SEQUENCE [LARGE SCALE GENOMIC DNA]</scope>
    <source>
        <strain evidence="2 3">Nap-Phe MGV</strain>
    </source>
</reference>
<gene>
    <name evidence="2" type="ORF">C5Y93_26680</name>
</gene>
<protein>
    <submittedName>
        <fullName evidence="2">Uncharacterized protein</fullName>
    </submittedName>
</protein>
<dbReference type="RefSeq" id="WP_105338495.1">
    <property type="nucleotide sequence ID" value="NZ_PUHZ01000024.1"/>
</dbReference>
<keyword evidence="1" id="KW-0732">Signal</keyword>
<evidence type="ECO:0000313" key="2">
    <source>
        <dbReference type="EMBL" id="PQO43282.1"/>
    </source>
</evidence>
<feature type="chain" id="PRO_5015467817" evidence="1">
    <location>
        <begin position="25"/>
        <end position="195"/>
    </location>
</feature>
<proteinExistence type="predicted"/>
<sequence>MRFAASVCIVSMTLFCLGSSAAWGQGFGDLLPHDGAFIEAEPTLIVIPKSRDCVLGYSAKTDDWDRVELKSELPKNAPVVVSGDLAVFVHDGVCHGFSAETGRWASIKLADSKEPAIPIIGGNVAAVRHADDVYGFGTRHGVWGKATLSKGSRAQPAVGSSLLKIVDGETMYVFSETSKRFSGVNLTDGETVRAR</sequence>
<organism evidence="2 3">
    <name type="scientific">Blastopirellula marina</name>
    <dbReference type="NCBI Taxonomy" id="124"/>
    <lineage>
        <taxon>Bacteria</taxon>
        <taxon>Pseudomonadati</taxon>
        <taxon>Planctomycetota</taxon>
        <taxon>Planctomycetia</taxon>
        <taxon>Pirellulales</taxon>
        <taxon>Pirellulaceae</taxon>
        <taxon>Blastopirellula</taxon>
    </lineage>
</organism>
<name>A0A2S8GFP5_9BACT</name>